<dbReference type="RefSeq" id="XP_032147444.1">
    <property type="nucleotide sequence ID" value="XM_032291553.1"/>
</dbReference>
<accession>A0A6J3IZL6</accession>
<evidence type="ECO:0000313" key="2">
    <source>
        <dbReference type="Proteomes" id="UP000504640"/>
    </source>
</evidence>
<feature type="compositionally biased region" description="Polar residues" evidence="1">
    <location>
        <begin position="119"/>
        <end position="135"/>
    </location>
</feature>
<proteinExistence type="predicted"/>
<name>A0A6J3IZL6_SAPAP</name>
<sequence>MVRTLDLETLKKMERPMIRGQLYKHFDLERKNAKQAEARLDQRLQRLEYICLYHMKLLTWEQKQLQKELQRLRQAETMKKHFSSYLGNGIQKRPEDVLMFSSQGGQKHRVPQAKKMRASATSMTQDTYKSKSQVPPSRDAGLKDPMRSKEQPLSQNNRTACFIKEHPQAQEKDSVNPPKDIDSNKGVYVLCQDQAVSTNTTEQVPSSSPTSDSGMVHADETRSKDVALKPDGNTGKQMPPNHVECAGSFQGEFTKPTFLELLSKARNAHYLRHRVPPESERLLSIGEIFGHGESSLSRAGEECENRVPSKFLPL</sequence>
<reference evidence="3" key="1">
    <citation type="submission" date="2025-08" db="UniProtKB">
        <authorList>
            <consortium name="RefSeq"/>
        </authorList>
    </citation>
    <scope>IDENTIFICATION</scope>
    <source>
        <tissue evidence="3">Blood</tissue>
    </source>
</reference>
<dbReference type="GeneID" id="116560252"/>
<evidence type="ECO:0000313" key="3">
    <source>
        <dbReference type="RefSeq" id="XP_032147444.1"/>
    </source>
</evidence>
<protein>
    <submittedName>
        <fullName evidence="3">Coiled-coil domain-containing protein 190 isoform X1</fullName>
    </submittedName>
</protein>
<dbReference type="Proteomes" id="UP000504640">
    <property type="component" value="Unplaced"/>
</dbReference>
<feature type="region of interest" description="Disordered" evidence="1">
    <location>
        <begin position="102"/>
        <end position="155"/>
    </location>
</feature>
<dbReference type="AlphaFoldDB" id="A0A6J3IZL6"/>
<dbReference type="PANTHER" id="PTHR36871">
    <property type="entry name" value="COILED-COIL DOMAIN-CONTAINING PROTEIN 190"/>
    <property type="match status" value="1"/>
</dbReference>
<evidence type="ECO:0000256" key="1">
    <source>
        <dbReference type="SAM" id="MobiDB-lite"/>
    </source>
</evidence>
<keyword evidence="2" id="KW-1185">Reference proteome</keyword>
<dbReference type="Pfam" id="PF15768">
    <property type="entry name" value="CC190"/>
    <property type="match status" value="1"/>
</dbReference>
<dbReference type="PANTHER" id="PTHR36871:SF1">
    <property type="entry name" value="COILED-COIL DOMAIN-CONTAINING PROTEIN 190"/>
    <property type="match status" value="1"/>
</dbReference>
<feature type="compositionally biased region" description="Basic and acidic residues" evidence="1">
    <location>
        <begin position="140"/>
        <end position="150"/>
    </location>
</feature>
<dbReference type="CTD" id="339512"/>
<feature type="region of interest" description="Disordered" evidence="1">
    <location>
        <begin position="197"/>
        <end position="217"/>
    </location>
</feature>
<feature type="compositionally biased region" description="Basic residues" evidence="1">
    <location>
        <begin position="106"/>
        <end position="117"/>
    </location>
</feature>
<gene>
    <name evidence="3" type="primary">CCDC190</name>
</gene>
<organism evidence="2 3">
    <name type="scientific">Sapajus apella</name>
    <name type="common">Brown-capped capuchin</name>
    <name type="synonym">Cebus apella</name>
    <dbReference type="NCBI Taxonomy" id="9515"/>
    <lineage>
        <taxon>Eukaryota</taxon>
        <taxon>Metazoa</taxon>
        <taxon>Chordata</taxon>
        <taxon>Craniata</taxon>
        <taxon>Vertebrata</taxon>
        <taxon>Euteleostomi</taxon>
        <taxon>Mammalia</taxon>
        <taxon>Eutheria</taxon>
        <taxon>Euarchontoglires</taxon>
        <taxon>Primates</taxon>
        <taxon>Haplorrhini</taxon>
        <taxon>Platyrrhini</taxon>
        <taxon>Cebidae</taxon>
        <taxon>Cebinae</taxon>
        <taxon>Sapajus</taxon>
    </lineage>
</organism>
<feature type="compositionally biased region" description="Polar residues" evidence="1">
    <location>
        <begin position="197"/>
        <end position="213"/>
    </location>
</feature>
<dbReference type="InterPro" id="IPR031525">
    <property type="entry name" value="CC190"/>
</dbReference>